<dbReference type="Proteomes" id="UP000681720">
    <property type="component" value="Unassembled WGS sequence"/>
</dbReference>
<protein>
    <submittedName>
        <fullName evidence="1">Uncharacterized protein</fullName>
    </submittedName>
</protein>
<feature type="non-terminal residue" evidence="1">
    <location>
        <position position="1"/>
    </location>
</feature>
<reference evidence="1" key="1">
    <citation type="submission" date="2021-02" db="EMBL/GenBank/DDBJ databases">
        <authorList>
            <person name="Nowell W R."/>
        </authorList>
    </citation>
    <scope>NUCLEOTIDE SEQUENCE</scope>
</reference>
<accession>A0A8S2ZXX5</accession>
<dbReference type="EMBL" id="CAJOBJ010118709">
    <property type="protein sequence ID" value="CAF4665877.1"/>
    <property type="molecule type" value="Genomic_DNA"/>
</dbReference>
<name>A0A8S2ZXX5_9BILA</name>
<evidence type="ECO:0000313" key="1">
    <source>
        <dbReference type="EMBL" id="CAF4665877.1"/>
    </source>
</evidence>
<evidence type="ECO:0000313" key="2">
    <source>
        <dbReference type="Proteomes" id="UP000681720"/>
    </source>
</evidence>
<dbReference type="AlphaFoldDB" id="A0A8S2ZXX5"/>
<proteinExistence type="predicted"/>
<gene>
    <name evidence="1" type="ORF">GIL414_LOCUS41683</name>
</gene>
<organism evidence="1 2">
    <name type="scientific">Rotaria magnacalcarata</name>
    <dbReference type="NCBI Taxonomy" id="392030"/>
    <lineage>
        <taxon>Eukaryota</taxon>
        <taxon>Metazoa</taxon>
        <taxon>Spiralia</taxon>
        <taxon>Gnathifera</taxon>
        <taxon>Rotifera</taxon>
        <taxon>Eurotatoria</taxon>
        <taxon>Bdelloidea</taxon>
        <taxon>Philodinida</taxon>
        <taxon>Philodinidae</taxon>
        <taxon>Rotaria</taxon>
    </lineage>
</organism>
<comment type="caution">
    <text evidence="1">The sequence shown here is derived from an EMBL/GenBank/DDBJ whole genome shotgun (WGS) entry which is preliminary data.</text>
</comment>
<sequence length="54" mass="5988">CVISKCSIIEDEEVVTGVEDEDISEEDCGCWNEHEETLADAALVFDRITIAPMN</sequence>